<protein>
    <submittedName>
        <fullName evidence="1">Uncharacterized protein</fullName>
    </submittedName>
</protein>
<organism evidence="1 2">
    <name type="scientific">Akkermansia biwaensis</name>
    <dbReference type="NCBI Taxonomy" id="2946555"/>
    <lineage>
        <taxon>Bacteria</taxon>
        <taxon>Pseudomonadati</taxon>
        <taxon>Verrucomicrobiota</taxon>
        <taxon>Verrucomicrobiia</taxon>
        <taxon>Verrucomicrobiales</taxon>
        <taxon>Akkermansiaceae</taxon>
        <taxon>Akkermansia</taxon>
    </lineage>
</organism>
<dbReference type="Proteomes" id="UP001062263">
    <property type="component" value="Chromosome"/>
</dbReference>
<sequence length="87" mass="10087">MGSYEDMGLSSIKWLNDHELFICMKTRKSSTWAVYDIRRKREAARGSTALDSSDESSERFLGDYIFRKGAVYGLQWNGRVKRLYPSP</sequence>
<reference evidence="1" key="1">
    <citation type="submission" date="2022-06" db="EMBL/GenBank/DDBJ databases">
        <title>Akkermansia biwalacus sp. nov., an anaerobic mucin-degrading bacterium isolated from human intestine.</title>
        <authorList>
            <person name="Kobayashi Y."/>
            <person name="Inoue S."/>
            <person name="Kawahara T."/>
            <person name="Kohda N."/>
        </authorList>
    </citation>
    <scope>NUCLEOTIDE SEQUENCE</scope>
    <source>
        <strain evidence="1">WON2089</strain>
    </source>
</reference>
<keyword evidence="2" id="KW-1185">Reference proteome</keyword>
<accession>A0ABM7ZJE1</accession>
<dbReference type="EMBL" id="AP025943">
    <property type="protein sequence ID" value="BDL44868.1"/>
    <property type="molecule type" value="Genomic_DNA"/>
</dbReference>
<evidence type="ECO:0000313" key="1">
    <source>
        <dbReference type="EMBL" id="BDL44868.1"/>
    </source>
</evidence>
<proteinExistence type="predicted"/>
<evidence type="ECO:0000313" key="2">
    <source>
        <dbReference type="Proteomes" id="UP001062263"/>
    </source>
</evidence>
<gene>
    <name evidence="1" type="ORF">Abiwalacus_24420</name>
</gene>
<name>A0ABM7ZJE1_9BACT</name>